<evidence type="ECO:0000256" key="1">
    <source>
        <dbReference type="SAM" id="SignalP"/>
    </source>
</evidence>
<proteinExistence type="predicted"/>
<dbReference type="Proteomes" id="UP001219956">
    <property type="component" value="Unassembled WGS sequence"/>
</dbReference>
<accession>A0ABT5IVB0</accession>
<feature type="signal peptide" evidence="1">
    <location>
        <begin position="1"/>
        <end position="20"/>
    </location>
</feature>
<keyword evidence="1" id="KW-0732">Signal</keyword>
<keyword evidence="3" id="KW-1185">Reference proteome</keyword>
<dbReference type="EMBL" id="JAQQLF010000004">
    <property type="protein sequence ID" value="MDC7716210.1"/>
    <property type="molecule type" value="Genomic_DNA"/>
</dbReference>
<protein>
    <submittedName>
        <fullName evidence="2">Uncharacterized protein</fullName>
    </submittedName>
</protein>
<feature type="chain" id="PRO_5045564408" evidence="1">
    <location>
        <begin position="21"/>
        <end position="126"/>
    </location>
</feature>
<reference evidence="2 3" key="1">
    <citation type="submission" date="2023-01" db="EMBL/GenBank/DDBJ databases">
        <title>Novel species of the genus Vogesella isolated from rivers.</title>
        <authorList>
            <person name="Lu H."/>
        </authorList>
    </citation>
    <scope>NUCLEOTIDE SEQUENCE [LARGE SCALE GENOMIC DNA]</scope>
    <source>
        <strain evidence="2 3">DC21W</strain>
    </source>
</reference>
<organism evidence="2 3">
    <name type="scientific">Vogesella aquatica</name>
    <dbReference type="NCBI Taxonomy" id="2984206"/>
    <lineage>
        <taxon>Bacteria</taxon>
        <taxon>Pseudomonadati</taxon>
        <taxon>Pseudomonadota</taxon>
        <taxon>Betaproteobacteria</taxon>
        <taxon>Neisseriales</taxon>
        <taxon>Chromobacteriaceae</taxon>
        <taxon>Vogesella</taxon>
    </lineage>
</organism>
<evidence type="ECO:0000313" key="2">
    <source>
        <dbReference type="EMBL" id="MDC7716210.1"/>
    </source>
</evidence>
<evidence type="ECO:0000313" key="3">
    <source>
        <dbReference type="Proteomes" id="UP001219956"/>
    </source>
</evidence>
<comment type="caution">
    <text evidence="2">The sequence shown here is derived from an EMBL/GenBank/DDBJ whole genome shotgun (WGS) entry which is preliminary data.</text>
</comment>
<dbReference type="RefSeq" id="WP_272750640.1">
    <property type="nucleotide sequence ID" value="NZ_JAQQLF010000004.1"/>
</dbReference>
<sequence>MKRMLTACLLAGLAAGTAQADSGPLYTGQPGELPVQVALAYLAPDMGRDGQFEYARLRISQRSQPESFDRVSVSIQQDGLLDDSVRARRWSLQLIRGGDSRWYITRQLAEQRCYRGPQGWQRKPCP</sequence>
<gene>
    <name evidence="2" type="ORF">PQU95_03115</name>
</gene>
<name>A0ABT5IVB0_9NEIS</name>